<dbReference type="GO" id="GO:0005375">
    <property type="term" value="F:copper ion transmembrane transporter activity"/>
    <property type="evidence" value="ECO:0007669"/>
    <property type="project" value="UniProtKB-UniRule"/>
</dbReference>
<comment type="similarity">
    <text evidence="4">Belongs to the copper transporter (Ctr) (TC 1.A.56) family. SLC31A subfamily.</text>
</comment>
<accession>A0ABD2B5C7</accession>
<protein>
    <recommendedName>
        <fullName evidence="4">Copper transport protein</fullName>
    </recommendedName>
</protein>
<feature type="transmembrane region" description="Helical" evidence="4">
    <location>
        <begin position="24"/>
        <end position="44"/>
    </location>
</feature>
<evidence type="ECO:0000256" key="3">
    <source>
        <dbReference type="ARBA" id="ARBA00023136"/>
    </source>
</evidence>
<gene>
    <name evidence="5" type="ORF">V1477_017192</name>
</gene>
<keyword evidence="6" id="KW-1185">Reference proteome</keyword>
<evidence type="ECO:0000256" key="2">
    <source>
        <dbReference type="ARBA" id="ARBA00022989"/>
    </source>
</evidence>
<keyword evidence="4" id="KW-0406">Ion transport</keyword>
<dbReference type="PANTHER" id="PTHR12483:SF115">
    <property type="entry name" value="COPPER TRANSPORT PROTEIN"/>
    <property type="match status" value="1"/>
</dbReference>
<comment type="subcellular location">
    <subcellularLocation>
        <location evidence="4">Membrane</location>
        <topology evidence="4">Multi-pass membrane protein</topology>
    </subcellularLocation>
</comment>
<evidence type="ECO:0000313" key="5">
    <source>
        <dbReference type="EMBL" id="KAL2727916.1"/>
    </source>
</evidence>
<evidence type="ECO:0000256" key="1">
    <source>
        <dbReference type="ARBA" id="ARBA00022692"/>
    </source>
</evidence>
<dbReference type="PANTHER" id="PTHR12483">
    <property type="entry name" value="SOLUTE CARRIER FAMILY 31 COPPER TRANSPORTERS"/>
    <property type="match status" value="1"/>
</dbReference>
<keyword evidence="4" id="KW-0813">Transport</keyword>
<comment type="caution">
    <text evidence="5">The sequence shown here is derived from an EMBL/GenBank/DDBJ whole genome shotgun (WGS) entry which is preliminary data.</text>
</comment>
<dbReference type="Proteomes" id="UP001607303">
    <property type="component" value="Unassembled WGS sequence"/>
</dbReference>
<proteinExistence type="inferred from homology"/>
<evidence type="ECO:0000313" key="6">
    <source>
        <dbReference type="Proteomes" id="UP001607303"/>
    </source>
</evidence>
<keyword evidence="1 4" id="KW-0812">Transmembrane</keyword>
<dbReference type="GO" id="GO:0016020">
    <property type="term" value="C:membrane"/>
    <property type="evidence" value="ECO:0007669"/>
    <property type="project" value="UniProtKB-SubCell"/>
</dbReference>
<dbReference type="Pfam" id="PF04145">
    <property type="entry name" value="Ctr"/>
    <property type="match status" value="1"/>
</dbReference>
<organism evidence="5 6">
    <name type="scientific">Vespula maculifrons</name>
    <name type="common">Eastern yellow jacket</name>
    <name type="synonym">Wasp</name>
    <dbReference type="NCBI Taxonomy" id="7453"/>
    <lineage>
        <taxon>Eukaryota</taxon>
        <taxon>Metazoa</taxon>
        <taxon>Ecdysozoa</taxon>
        <taxon>Arthropoda</taxon>
        <taxon>Hexapoda</taxon>
        <taxon>Insecta</taxon>
        <taxon>Pterygota</taxon>
        <taxon>Neoptera</taxon>
        <taxon>Endopterygota</taxon>
        <taxon>Hymenoptera</taxon>
        <taxon>Apocrita</taxon>
        <taxon>Aculeata</taxon>
        <taxon>Vespoidea</taxon>
        <taxon>Vespidae</taxon>
        <taxon>Vespinae</taxon>
        <taxon>Vespula</taxon>
    </lineage>
</organism>
<name>A0ABD2B5C7_VESMC</name>
<sequence length="196" mass="22447">MHSMFFHGGVSETILFKEWRTTDWIGMGGSMIGIILLTMIYEGLKSYRVGKQEYKENEDTDDLFCGSSASSDITCLPNDNRIFSNANIYDFQRLVVHRRGNWNSNRNANLSEEMASNRFPESSRGRVDDENFPEIKSSKQIILGWDSFNSITFLILIVLFTSWCLTYFITYVPKEEHNVHNNPSGGGHDNHSAHGY</sequence>
<dbReference type="EMBL" id="JAYRBN010000100">
    <property type="protein sequence ID" value="KAL2727916.1"/>
    <property type="molecule type" value="Genomic_DNA"/>
</dbReference>
<keyword evidence="3 4" id="KW-0472">Membrane</keyword>
<dbReference type="AlphaFoldDB" id="A0ABD2B5C7"/>
<evidence type="ECO:0000256" key="4">
    <source>
        <dbReference type="RuleBase" id="RU367022"/>
    </source>
</evidence>
<reference evidence="5 6" key="1">
    <citation type="journal article" date="2024" name="Ann. Entomol. Soc. Am.">
        <title>Genomic analyses of the southern and eastern yellowjacket wasps (Hymenoptera: Vespidae) reveal evolutionary signatures of social life.</title>
        <authorList>
            <person name="Catto M.A."/>
            <person name="Caine P.B."/>
            <person name="Orr S.E."/>
            <person name="Hunt B.G."/>
            <person name="Goodisman M.A.D."/>
        </authorList>
    </citation>
    <scope>NUCLEOTIDE SEQUENCE [LARGE SCALE GENOMIC DNA]</scope>
    <source>
        <strain evidence="5">232</strain>
        <tissue evidence="5">Head and thorax</tissue>
    </source>
</reference>
<keyword evidence="4" id="KW-0186">Copper</keyword>
<dbReference type="InterPro" id="IPR007274">
    <property type="entry name" value="Cop_transporter"/>
</dbReference>
<feature type="transmembrane region" description="Helical" evidence="4">
    <location>
        <begin position="148"/>
        <end position="169"/>
    </location>
</feature>
<keyword evidence="2 4" id="KW-1133">Transmembrane helix</keyword>
<keyword evidence="4" id="KW-0187">Copper transport</keyword>